<comment type="similarity">
    <text evidence="3">Belongs to the HAD-like hydrolase superfamily. SerB family.</text>
</comment>
<dbReference type="PANTHER" id="PTHR43344">
    <property type="entry name" value="PHOSPHOSERINE PHOSPHATASE"/>
    <property type="match status" value="1"/>
</dbReference>
<keyword evidence="10" id="KW-0718">Serine biosynthesis</keyword>
<protein>
    <recommendedName>
        <fullName evidence="5">Phosphoserine phosphatase</fullName>
        <ecNumber evidence="4">3.1.3.3</ecNumber>
    </recommendedName>
    <alternativeName>
        <fullName evidence="11">O-phosphoserine phosphohydrolase</fullName>
    </alternativeName>
</protein>
<dbReference type="SFLD" id="SFLDG01137">
    <property type="entry name" value="C1.6.1:_Phosphoserine_Phosphat"/>
    <property type="match status" value="1"/>
</dbReference>
<dbReference type="GO" id="GO:0000287">
    <property type="term" value="F:magnesium ion binding"/>
    <property type="evidence" value="ECO:0007669"/>
    <property type="project" value="TreeGrafter"/>
</dbReference>
<keyword evidence="16" id="KW-1185">Reference proteome</keyword>
<dbReference type="Gene3D" id="3.40.50.1000">
    <property type="entry name" value="HAD superfamily/HAD-like"/>
    <property type="match status" value="1"/>
</dbReference>
<comment type="catalytic activity">
    <reaction evidence="13">
        <text>O-phospho-D-serine + H2O = D-serine + phosphate</text>
        <dbReference type="Rhea" id="RHEA:24873"/>
        <dbReference type="ChEBI" id="CHEBI:15377"/>
        <dbReference type="ChEBI" id="CHEBI:35247"/>
        <dbReference type="ChEBI" id="CHEBI:43474"/>
        <dbReference type="ChEBI" id="CHEBI:58680"/>
        <dbReference type="EC" id="3.1.3.3"/>
    </reaction>
</comment>
<dbReference type="InterPro" id="IPR004469">
    <property type="entry name" value="PSP"/>
</dbReference>
<evidence type="ECO:0000256" key="14">
    <source>
        <dbReference type="PIRSR" id="PIRSR604469-1"/>
    </source>
</evidence>
<organism evidence="15 16">
    <name type="scientific">Roseibium aquae</name>
    <dbReference type="NCBI Taxonomy" id="1323746"/>
    <lineage>
        <taxon>Bacteria</taxon>
        <taxon>Pseudomonadati</taxon>
        <taxon>Pseudomonadota</taxon>
        <taxon>Alphaproteobacteria</taxon>
        <taxon>Hyphomicrobiales</taxon>
        <taxon>Stappiaceae</taxon>
        <taxon>Roseibium</taxon>
    </lineage>
</organism>
<feature type="active site" description="Proton donor" evidence="14">
    <location>
        <position position="88"/>
    </location>
</feature>
<evidence type="ECO:0000256" key="4">
    <source>
        <dbReference type="ARBA" id="ARBA00012640"/>
    </source>
</evidence>
<accession>A0A916TAE2</accession>
<evidence type="ECO:0000256" key="11">
    <source>
        <dbReference type="ARBA" id="ARBA00031693"/>
    </source>
</evidence>
<name>A0A916TAE2_9HYPH</name>
<gene>
    <name evidence="15" type="primary">serB</name>
    <name evidence="15" type="ORF">GCM10011316_05410</name>
</gene>
<dbReference type="InterPro" id="IPR023214">
    <property type="entry name" value="HAD_sf"/>
</dbReference>
<evidence type="ECO:0000256" key="9">
    <source>
        <dbReference type="ARBA" id="ARBA00022842"/>
    </source>
</evidence>
<dbReference type="InterPro" id="IPR036412">
    <property type="entry name" value="HAD-like_sf"/>
</dbReference>
<feature type="active site" description="Nucleophile" evidence="14">
    <location>
        <position position="86"/>
    </location>
</feature>
<dbReference type="SFLD" id="SFLDF00029">
    <property type="entry name" value="phosphoserine_phosphatase"/>
    <property type="match status" value="1"/>
</dbReference>
<keyword evidence="8" id="KW-0378">Hydrolase</keyword>
<dbReference type="GO" id="GO:0006564">
    <property type="term" value="P:L-serine biosynthetic process"/>
    <property type="evidence" value="ECO:0007669"/>
    <property type="project" value="UniProtKB-KW"/>
</dbReference>
<dbReference type="RefSeq" id="WP_150494176.1">
    <property type="nucleotide sequence ID" value="NZ_BMFA01000001.1"/>
</dbReference>
<evidence type="ECO:0000256" key="5">
    <source>
        <dbReference type="ARBA" id="ARBA00015196"/>
    </source>
</evidence>
<dbReference type="PANTHER" id="PTHR43344:SF2">
    <property type="entry name" value="PHOSPHOSERINE PHOSPHATASE"/>
    <property type="match status" value="1"/>
</dbReference>
<dbReference type="EC" id="3.1.3.3" evidence="4"/>
<evidence type="ECO:0000256" key="7">
    <source>
        <dbReference type="ARBA" id="ARBA00022723"/>
    </source>
</evidence>
<evidence type="ECO:0000256" key="1">
    <source>
        <dbReference type="ARBA" id="ARBA00001946"/>
    </source>
</evidence>
<dbReference type="NCBIfam" id="TIGR00338">
    <property type="entry name" value="serB"/>
    <property type="match status" value="1"/>
</dbReference>
<dbReference type="AlphaFoldDB" id="A0A916TAE2"/>
<evidence type="ECO:0000256" key="8">
    <source>
        <dbReference type="ARBA" id="ARBA00022801"/>
    </source>
</evidence>
<evidence type="ECO:0000256" key="12">
    <source>
        <dbReference type="ARBA" id="ARBA00048138"/>
    </source>
</evidence>
<evidence type="ECO:0000256" key="3">
    <source>
        <dbReference type="ARBA" id="ARBA00009184"/>
    </source>
</evidence>
<comment type="cofactor">
    <cofactor evidence="1">
        <name>Mg(2+)</name>
        <dbReference type="ChEBI" id="CHEBI:18420"/>
    </cofactor>
</comment>
<comment type="caution">
    <text evidence="15">The sequence shown here is derived from an EMBL/GenBank/DDBJ whole genome shotgun (WGS) entry which is preliminary data.</text>
</comment>
<dbReference type="SFLD" id="SFLDS00003">
    <property type="entry name" value="Haloacid_Dehalogenase"/>
    <property type="match status" value="1"/>
</dbReference>
<keyword evidence="9" id="KW-0460">Magnesium</keyword>
<evidence type="ECO:0000313" key="15">
    <source>
        <dbReference type="EMBL" id="GGB36169.1"/>
    </source>
</evidence>
<comment type="catalytic activity">
    <reaction evidence="12">
        <text>O-phospho-L-serine + H2O = L-serine + phosphate</text>
        <dbReference type="Rhea" id="RHEA:21208"/>
        <dbReference type="ChEBI" id="CHEBI:15377"/>
        <dbReference type="ChEBI" id="CHEBI:33384"/>
        <dbReference type="ChEBI" id="CHEBI:43474"/>
        <dbReference type="ChEBI" id="CHEBI:57524"/>
        <dbReference type="EC" id="3.1.3.3"/>
    </reaction>
</comment>
<dbReference type="SUPFAM" id="SSF56784">
    <property type="entry name" value="HAD-like"/>
    <property type="match status" value="1"/>
</dbReference>
<evidence type="ECO:0000256" key="13">
    <source>
        <dbReference type="ARBA" id="ARBA00048523"/>
    </source>
</evidence>
<dbReference type="Pfam" id="PF12710">
    <property type="entry name" value="HAD"/>
    <property type="match status" value="1"/>
</dbReference>
<reference evidence="15" key="1">
    <citation type="journal article" date="2014" name="Int. J. Syst. Evol. Microbiol.">
        <title>Complete genome sequence of Corynebacterium casei LMG S-19264T (=DSM 44701T), isolated from a smear-ripened cheese.</title>
        <authorList>
            <consortium name="US DOE Joint Genome Institute (JGI-PGF)"/>
            <person name="Walter F."/>
            <person name="Albersmeier A."/>
            <person name="Kalinowski J."/>
            <person name="Ruckert C."/>
        </authorList>
    </citation>
    <scope>NUCLEOTIDE SEQUENCE</scope>
    <source>
        <strain evidence="15">CGMCC 1.12426</strain>
    </source>
</reference>
<keyword evidence="7" id="KW-0479">Metal-binding</keyword>
<reference evidence="15" key="2">
    <citation type="submission" date="2020-09" db="EMBL/GenBank/DDBJ databases">
        <authorList>
            <person name="Sun Q."/>
            <person name="Zhou Y."/>
        </authorList>
    </citation>
    <scope>NUCLEOTIDE SEQUENCE</scope>
    <source>
        <strain evidence="15">CGMCC 1.12426</strain>
    </source>
</reference>
<evidence type="ECO:0000313" key="16">
    <source>
        <dbReference type="Proteomes" id="UP000605148"/>
    </source>
</evidence>
<evidence type="ECO:0000256" key="6">
    <source>
        <dbReference type="ARBA" id="ARBA00022605"/>
    </source>
</evidence>
<dbReference type="GO" id="GO:0036424">
    <property type="term" value="F:L-phosphoserine phosphatase activity"/>
    <property type="evidence" value="ECO:0007669"/>
    <property type="project" value="InterPro"/>
</dbReference>
<sequence>MSLIATLVCRPADRAVDAALLARAASALGEAGEPDILSPGVAADLPFAASDAAAADRQVRAALSGAPVDVFVQSARGRRKRLLIADMDSTMIRQECIDELAAELGLKEQISGITERAMRGEIAFEPALRERVALLKGLAVSKIETVLNSRIQLMPGGRTLVQTMKANGAYCALVSGGFTRFTGPVASMIGFDENQANVLLEEQGVLTGAVTEPILGREAKRTRLKALVAERQLDMSETLAVGDGANDLAMLETAGLGVAYRAKPAVAEAADARVDHGDLTALLFLQGYRESEFVLG</sequence>
<dbReference type="GO" id="GO:0005737">
    <property type="term" value="C:cytoplasm"/>
    <property type="evidence" value="ECO:0007669"/>
    <property type="project" value="TreeGrafter"/>
</dbReference>
<dbReference type="SFLD" id="SFLDG01136">
    <property type="entry name" value="C1.6:_Phosphoserine_Phosphatas"/>
    <property type="match status" value="1"/>
</dbReference>
<dbReference type="InterPro" id="IPR050582">
    <property type="entry name" value="HAD-like_SerB"/>
</dbReference>
<proteinExistence type="inferred from homology"/>
<dbReference type="EMBL" id="BMFA01000001">
    <property type="protein sequence ID" value="GGB36169.1"/>
    <property type="molecule type" value="Genomic_DNA"/>
</dbReference>
<comment type="pathway">
    <text evidence="2">Amino-acid biosynthesis; L-serine biosynthesis; L-serine from 3-phospho-D-glycerate: step 3/3.</text>
</comment>
<keyword evidence="6" id="KW-0028">Amino-acid biosynthesis</keyword>
<dbReference type="NCBIfam" id="TIGR01488">
    <property type="entry name" value="HAD-SF-IB"/>
    <property type="match status" value="1"/>
</dbReference>
<evidence type="ECO:0000256" key="10">
    <source>
        <dbReference type="ARBA" id="ARBA00023299"/>
    </source>
</evidence>
<dbReference type="CDD" id="cd07500">
    <property type="entry name" value="HAD_PSP"/>
    <property type="match status" value="1"/>
</dbReference>
<dbReference type="Proteomes" id="UP000605148">
    <property type="component" value="Unassembled WGS sequence"/>
</dbReference>
<dbReference type="OrthoDB" id="9792539at2"/>
<evidence type="ECO:0000256" key="2">
    <source>
        <dbReference type="ARBA" id="ARBA00005135"/>
    </source>
</evidence>